<dbReference type="InterPro" id="IPR011042">
    <property type="entry name" value="6-blade_b-propeller_TolB-like"/>
</dbReference>
<proteinExistence type="inferred from homology"/>
<feature type="compositionally biased region" description="Basic and acidic residues" evidence="2">
    <location>
        <begin position="54"/>
        <end position="73"/>
    </location>
</feature>
<dbReference type="Pfam" id="PF07676">
    <property type="entry name" value="PD40"/>
    <property type="match status" value="2"/>
</dbReference>
<evidence type="ECO:0008006" key="6">
    <source>
        <dbReference type="Google" id="ProtNLM"/>
    </source>
</evidence>
<reference evidence="4 5" key="1">
    <citation type="submission" date="2019-12" db="EMBL/GenBank/DDBJ databases">
        <authorList>
            <person name="Huq M.A."/>
        </authorList>
    </citation>
    <scope>NUCLEOTIDE SEQUENCE [LARGE SCALE GENOMIC DNA]</scope>
    <source>
        <strain evidence="4 5">MAH-18</strain>
    </source>
</reference>
<dbReference type="InterPro" id="IPR011659">
    <property type="entry name" value="WD40"/>
</dbReference>
<feature type="region of interest" description="Disordered" evidence="2">
    <location>
        <begin position="41"/>
        <end position="87"/>
    </location>
</feature>
<feature type="region of interest" description="Disordered" evidence="2">
    <location>
        <begin position="250"/>
        <end position="274"/>
    </location>
</feature>
<feature type="transmembrane region" description="Helical" evidence="3">
    <location>
        <begin position="91"/>
        <end position="111"/>
    </location>
</feature>
<keyword evidence="5" id="KW-1185">Reference proteome</keyword>
<gene>
    <name evidence="4" type="ORF">GON03_03320</name>
</gene>
<organism evidence="4 5">
    <name type="scientific">Nocardioides agri</name>
    <dbReference type="NCBI Taxonomy" id="2682843"/>
    <lineage>
        <taxon>Bacteria</taxon>
        <taxon>Bacillati</taxon>
        <taxon>Actinomycetota</taxon>
        <taxon>Actinomycetes</taxon>
        <taxon>Propionibacteriales</taxon>
        <taxon>Nocardioidaceae</taxon>
        <taxon>Nocardioides</taxon>
    </lineage>
</organism>
<accession>A0A6L6XMM9</accession>
<dbReference type="EMBL" id="WSEK01000004">
    <property type="protein sequence ID" value="MVQ48198.1"/>
    <property type="molecule type" value="Genomic_DNA"/>
</dbReference>
<comment type="similarity">
    <text evidence="1">Belongs to the TolB family.</text>
</comment>
<evidence type="ECO:0000256" key="2">
    <source>
        <dbReference type="SAM" id="MobiDB-lite"/>
    </source>
</evidence>
<feature type="compositionally biased region" description="Basic and acidic residues" evidence="2">
    <location>
        <begin position="257"/>
        <end position="270"/>
    </location>
</feature>
<name>A0A6L6XMM9_9ACTN</name>
<evidence type="ECO:0000256" key="1">
    <source>
        <dbReference type="ARBA" id="ARBA00009820"/>
    </source>
</evidence>
<evidence type="ECO:0000256" key="3">
    <source>
        <dbReference type="SAM" id="Phobius"/>
    </source>
</evidence>
<keyword evidence="3" id="KW-0812">Transmembrane</keyword>
<comment type="caution">
    <text evidence="4">The sequence shown here is derived from an EMBL/GenBank/DDBJ whole genome shotgun (WGS) entry which is preliminary data.</text>
</comment>
<dbReference type="PANTHER" id="PTHR36842">
    <property type="entry name" value="PROTEIN TOLB HOMOLOG"/>
    <property type="match status" value="1"/>
</dbReference>
<protein>
    <recommendedName>
        <fullName evidence="6">DUF5050 domain-containing protein</fullName>
    </recommendedName>
</protein>
<dbReference type="Gene3D" id="2.120.10.30">
    <property type="entry name" value="TolB, C-terminal domain"/>
    <property type="match status" value="2"/>
</dbReference>
<evidence type="ECO:0000313" key="5">
    <source>
        <dbReference type="Proteomes" id="UP000473525"/>
    </source>
</evidence>
<dbReference type="AlphaFoldDB" id="A0A6L6XMM9"/>
<dbReference type="PANTHER" id="PTHR36842:SF1">
    <property type="entry name" value="PROTEIN TOLB"/>
    <property type="match status" value="1"/>
</dbReference>
<sequence length="415" mass="44355">MPTRHQPSKGSDLASTACTSWLNSAASMGSPASLARFDRVAARSASTRPVSQRDNPREIGMEADRGQRKDWRRTSRGPIHRQPSKESAMRIPFLSAAALALALATAAPGAATAHRSGVDRGLLIVAERYSADNGGNPQLVAVNAPDGSAEVLTDDNADTAPEISHDGKKVLFNRCVSGIACDQPGKINVWIMRIDGSGAQPLTTCDGSRCLGAFDPAFSADDRRIVFTQDLLDSKGVNFNGVFVMRADGTHQRRLTSRSEDQPPDTHPRFSPDGSRIVFSREVEDGARLMTMNADGTDVQALLPGVDAFDPEWSPTARRIAFTMVGPGDDPGRVDVATIRPDGNDLRVLTPQPNGNAAFQPSYSPTGSRIVFSENGDDGCRLSLMNPSGSQLRPVGRLDGVCSLNASMANRFNGR</sequence>
<evidence type="ECO:0000313" key="4">
    <source>
        <dbReference type="EMBL" id="MVQ48198.1"/>
    </source>
</evidence>
<dbReference type="SUPFAM" id="SSF82171">
    <property type="entry name" value="DPP6 N-terminal domain-like"/>
    <property type="match status" value="1"/>
</dbReference>
<feature type="compositionally biased region" description="Polar residues" evidence="2">
    <location>
        <begin position="44"/>
        <end position="53"/>
    </location>
</feature>
<dbReference type="Proteomes" id="UP000473525">
    <property type="component" value="Unassembled WGS sequence"/>
</dbReference>
<keyword evidence="3" id="KW-1133">Transmembrane helix</keyword>
<keyword evidence="3" id="KW-0472">Membrane</keyword>